<dbReference type="Pfam" id="PF11372">
    <property type="entry name" value="DUF3173"/>
    <property type="match status" value="1"/>
</dbReference>
<sequence>MIKTTLDKEDIVKLGFLPNTAKDVIKKAKVFMVEDGYEFYNKPKLGKVPVRAVEAILGFSISIEDDKNVEN</sequence>
<protein>
    <recommendedName>
        <fullName evidence="3">DUF3173 domain-containing protein</fullName>
    </recommendedName>
</protein>
<accession>A0A0R2LDU9</accession>
<name>A0A0R2LDU9_9LACO</name>
<evidence type="ECO:0000313" key="2">
    <source>
        <dbReference type="Proteomes" id="UP000051886"/>
    </source>
</evidence>
<keyword evidence="2" id="KW-1185">Reference proteome</keyword>
<reference evidence="1 2" key="1">
    <citation type="journal article" date="2015" name="Genome Announc.">
        <title>Expanding the biotechnology potential of lactobacilli through comparative genomics of 213 strains and associated genera.</title>
        <authorList>
            <person name="Sun Z."/>
            <person name="Harris H.M."/>
            <person name="McCann A."/>
            <person name="Guo C."/>
            <person name="Argimon S."/>
            <person name="Zhang W."/>
            <person name="Yang X."/>
            <person name="Jeffery I.B."/>
            <person name="Cooney J.C."/>
            <person name="Kagawa T.F."/>
            <person name="Liu W."/>
            <person name="Song Y."/>
            <person name="Salvetti E."/>
            <person name="Wrobel A."/>
            <person name="Rasinkangas P."/>
            <person name="Parkhill J."/>
            <person name="Rea M.C."/>
            <person name="O'Sullivan O."/>
            <person name="Ritari J."/>
            <person name="Douillard F.P."/>
            <person name="Paul Ross R."/>
            <person name="Yang R."/>
            <person name="Briner A.E."/>
            <person name="Felis G.E."/>
            <person name="de Vos W.M."/>
            <person name="Barrangou R."/>
            <person name="Klaenhammer T.R."/>
            <person name="Caufield P.W."/>
            <person name="Cui Y."/>
            <person name="Zhang H."/>
            <person name="O'Toole P.W."/>
        </authorList>
    </citation>
    <scope>NUCLEOTIDE SEQUENCE [LARGE SCALE GENOMIC DNA]</scope>
    <source>
        <strain evidence="1 2">NBRC 103219</strain>
    </source>
</reference>
<proteinExistence type="predicted"/>
<gene>
    <name evidence="1" type="ORF">IV66_GL000643</name>
</gene>
<comment type="caution">
    <text evidence="1">The sequence shown here is derived from an EMBL/GenBank/DDBJ whole genome shotgun (WGS) entry which is preliminary data.</text>
</comment>
<dbReference type="Proteomes" id="UP000051886">
    <property type="component" value="Unassembled WGS sequence"/>
</dbReference>
<organism evidence="1 2">
    <name type="scientific">Ligilactobacillus pobuzihii</name>
    <dbReference type="NCBI Taxonomy" id="449659"/>
    <lineage>
        <taxon>Bacteria</taxon>
        <taxon>Bacillati</taxon>
        <taxon>Bacillota</taxon>
        <taxon>Bacilli</taxon>
        <taxon>Lactobacillales</taxon>
        <taxon>Lactobacillaceae</taxon>
        <taxon>Ligilactobacillus</taxon>
    </lineage>
</organism>
<dbReference type="AlphaFoldDB" id="A0A0R2LDU9"/>
<dbReference type="STRING" id="449659.IV66_GL000643"/>
<evidence type="ECO:0000313" key="1">
    <source>
        <dbReference type="EMBL" id="KRN96781.1"/>
    </source>
</evidence>
<dbReference type="InterPro" id="IPR021512">
    <property type="entry name" value="DUF3173"/>
</dbReference>
<dbReference type="PATRIC" id="fig|449659.4.peg.649"/>
<evidence type="ECO:0008006" key="3">
    <source>
        <dbReference type="Google" id="ProtNLM"/>
    </source>
</evidence>
<dbReference type="EMBL" id="JQCN01000064">
    <property type="protein sequence ID" value="KRN96781.1"/>
    <property type="molecule type" value="Genomic_DNA"/>
</dbReference>